<gene>
    <name evidence="2" type="ORF">FYJ58_13130</name>
</gene>
<sequence length="305" mass="35407">MGVYPIGDVIQKSRISSHMTQEALSEGICSVETLSRIENGKQAPSRLILNELMKRLGKSSIRFVPALPSNNLNIQNLKRELSKAIAHERYAKAEHLFRQLSFYIQKSDIRGYQYWLRTKAVIDFHTGKLSIHDYISKLYYALQLTITNPGLENIPNLSLTRSEVIIFLNIANAYGQLKDYKTAIKLLKQLDFFYVQTRMDCYEKNYGRILVLTNLSIWLSRANELEKTIEICNKGIQLSIKTDCGNFLDRLLYNKALAIFQLNQLDSNKKKTCLQMLQQAYYISLQLNHVTMQMYIQNYIRMNIL</sequence>
<dbReference type="InterPro" id="IPR011990">
    <property type="entry name" value="TPR-like_helical_dom_sf"/>
</dbReference>
<dbReference type="PANTHER" id="PTHR37038">
    <property type="entry name" value="TRANSCRIPTIONAL REGULATOR-RELATED"/>
    <property type="match status" value="1"/>
</dbReference>
<reference evidence="2 3" key="1">
    <citation type="submission" date="2019-08" db="EMBL/GenBank/DDBJ databases">
        <title>In-depth cultivation of the pig gut microbiome towards novel bacterial diversity and tailored functional studies.</title>
        <authorList>
            <person name="Wylensek D."/>
            <person name="Hitch T.C.A."/>
            <person name="Clavel T."/>
        </authorList>
    </citation>
    <scope>NUCLEOTIDE SEQUENCE [LARGE SCALE GENOMIC DNA]</scope>
    <source>
        <strain evidence="2 3">WCA-693-APC-MOT-I</strain>
    </source>
</reference>
<dbReference type="PANTHER" id="PTHR37038:SF14">
    <property type="entry name" value="TRANSCRIPTIONAL ACTIVATOR"/>
    <property type="match status" value="1"/>
</dbReference>
<dbReference type="SUPFAM" id="SSF48452">
    <property type="entry name" value="TPR-like"/>
    <property type="match status" value="1"/>
</dbReference>
<organism evidence="2 3">
    <name type="scientific">Velocimicrobium porci</name>
    <dbReference type="NCBI Taxonomy" id="2606634"/>
    <lineage>
        <taxon>Bacteria</taxon>
        <taxon>Bacillati</taxon>
        <taxon>Bacillota</taxon>
        <taxon>Clostridia</taxon>
        <taxon>Lachnospirales</taxon>
        <taxon>Lachnospiraceae</taxon>
        <taxon>Velocimicrobium</taxon>
    </lineage>
</organism>
<dbReference type="Gene3D" id="1.25.40.10">
    <property type="entry name" value="Tetratricopeptide repeat domain"/>
    <property type="match status" value="1"/>
</dbReference>
<dbReference type="SMART" id="SM00530">
    <property type="entry name" value="HTH_XRE"/>
    <property type="match status" value="1"/>
</dbReference>
<dbReference type="InterPro" id="IPR010982">
    <property type="entry name" value="Lambda_DNA-bd_dom_sf"/>
</dbReference>
<name>A0A6L5Y1L2_9FIRM</name>
<dbReference type="EMBL" id="VUMT01000030">
    <property type="protein sequence ID" value="MSS64799.1"/>
    <property type="molecule type" value="Genomic_DNA"/>
</dbReference>
<evidence type="ECO:0000313" key="3">
    <source>
        <dbReference type="Proteomes" id="UP000482209"/>
    </source>
</evidence>
<accession>A0A6L5Y1L2</accession>
<dbReference type="GO" id="GO:0003677">
    <property type="term" value="F:DNA binding"/>
    <property type="evidence" value="ECO:0007669"/>
    <property type="project" value="InterPro"/>
</dbReference>
<evidence type="ECO:0000313" key="2">
    <source>
        <dbReference type="EMBL" id="MSS64799.1"/>
    </source>
</evidence>
<dbReference type="SUPFAM" id="SSF47413">
    <property type="entry name" value="lambda repressor-like DNA-binding domains"/>
    <property type="match status" value="1"/>
</dbReference>
<dbReference type="RefSeq" id="WP_154520184.1">
    <property type="nucleotide sequence ID" value="NZ_VUMT01000030.1"/>
</dbReference>
<keyword evidence="3" id="KW-1185">Reference proteome</keyword>
<protein>
    <submittedName>
        <fullName evidence="2">Helix-turn-helix transcriptional regulator</fullName>
    </submittedName>
</protein>
<dbReference type="Pfam" id="PF01381">
    <property type="entry name" value="HTH_3"/>
    <property type="match status" value="1"/>
</dbReference>
<dbReference type="CDD" id="cd00093">
    <property type="entry name" value="HTH_XRE"/>
    <property type="match status" value="1"/>
</dbReference>
<proteinExistence type="predicted"/>
<dbReference type="PROSITE" id="PS50943">
    <property type="entry name" value="HTH_CROC1"/>
    <property type="match status" value="1"/>
</dbReference>
<dbReference type="Proteomes" id="UP000482209">
    <property type="component" value="Unassembled WGS sequence"/>
</dbReference>
<feature type="domain" description="HTH cro/C1-type" evidence="1">
    <location>
        <begin position="10"/>
        <end position="63"/>
    </location>
</feature>
<evidence type="ECO:0000259" key="1">
    <source>
        <dbReference type="PROSITE" id="PS50943"/>
    </source>
</evidence>
<comment type="caution">
    <text evidence="2">The sequence shown here is derived from an EMBL/GenBank/DDBJ whole genome shotgun (WGS) entry which is preliminary data.</text>
</comment>
<dbReference type="InterPro" id="IPR053163">
    <property type="entry name" value="HTH-type_regulator_Rgg"/>
</dbReference>
<dbReference type="AlphaFoldDB" id="A0A6L5Y1L2"/>
<dbReference type="InterPro" id="IPR001387">
    <property type="entry name" value="Cro/C1-type_HTH"/>
</dbReference>